<dbReference type="PANTHER" id="PTHR23055:SF60">
    <property type="entry name" value="CALAXIN"/>
    <property type="match status" value="1"/>
</dbReference>
<keyword evidence="1" id="KW-0479">Metal-binding</keyword>
<dbReference type="InterPro" id="IPR011992">
    <property type="entry name" value="EF-hand-dom_pair"/>
</dbReference>
<feature type="region of interest" description="Disordered" evidence="4">
    <location>
        <begin position="1"/>
        <end position="63"/>
    </location>
</feature>
<name>A0A154PP59_DUFNO</name>
<keyword evidence="3" id="KW-0106">Calcium</keyword>
<accession>A0A154PP59</accession>
<feature type="region of interest" description="Disordered" evidence="4">
    <location>
        <begin position="191"/>
        <end position="216"/>
    </location>
</feature>
<feature type="region of interest" description="Disordered" evidence="4">
    <location>
        <begin position="266"/>
        <end position="295"/>
    </location>
</feature>
<evidence type="ECO:0000256" key="4">
    <source>
        <dbReference type="SAM" id="MobiDB-lite"/>
    </source>
</evidence>
<evidence type="ECO:0000313" key="7">
    <source>
        <dbReference type="Proteomes" id="UP000076502"/>
    </source>
</evidence>
<feature type="compositionally biased region" description="Basic and acidic residues" evidence="4">
    <location>
        <begin position="191"/>
        <end position="208"/>
    </location>
</feature>
<dbReference type="Pfam" id="PF13499">
    <property type="entry name" value="EF-hand_7"/>
    <property type="match status" value="1"/>
</dbReference>
<dbReference type="Gene3D" id="1.10.238.10">
    <property type="entry name" value="EF-hand"/>
    <property type="match status" value="1"/>
</dbReference>
<protein>
    <submittedName>
        <fullName evidence="6">EF-hand calcium-binding domain-containing protein 1</fullName>
    </submittedName>
</protein>
<dbReference type="AlphaFoldDB" id="A0A154PP59"/>
<dbReference type="InterPro" id="IPR018247">
    <property type="entry name" value="EF_Hand_1_Ca_BS"/>
</dbReference>
<feature type="compositionally biased region" description="Basic and acidic residues" evidence="4">
    <location>
        <begin position="47"/>
        <end position="63"/>
    </location>
</feature>
<keyword evidence="2" id="KW-0677">Repeat</keyword>
<evidence type="ECO:0000313" key="6">
    <source>
        <dbReference type="EMBL" id="KZC13675.1"/>
    </source>
</evidence>
<evidence type="ECO:0000256" key="1">
    <source>
        <dbReference type="ARBA" id="ARBA00022723"/>
    </source>
</evidence>
<dbReference type="EMBL" id="KQ435007">
    <property type="protein sequence ID" value="KZC13675.1"/>
    <property type="molecule type" value="Genomic_DNA"/>
</dbReference>
<dbReference type="GO" id="GO:0005509">
    <property type="term" value="F:calcium ion binding"/>
    <property type="evidence" value="ECO:0007669"/>
    <property type="project" value="InterPro"/>
</dbReference>
<evidence type="ECO:0000256" key="2">
    <source>
        <dbReference type="ARBA" id="ARBA00022737"/>
    </source>
</evidence>
<gene>
    <name evidence="6" type="ORF">WN55_05228</name>
</gene>
<dbReference type="STRING" id="178035.A0A154PP59"/>
<dbReference type="OrthoDB" id="191686at2759"/>
<evidence type="ECO:0000259" key="5">
    <source>
        <dbReference type="PROSITE" id="PS50222"/>
    </source>
</evidence>
<dbReference type="PANTHER" id="PTHR23055">
    <property type="entry name" value="CALCIUM BINDING PROTEINS"/>
    <property type="match status" value="1"/>
</dbReference>
<proteinExistence type="predicted"/>
<sequence>MAREALPEPARNRGHGYKGQGGGGHHDHGHHGYPQYHNHYPKHGHGGYHEKQTDSDSGEQRSARVHRIADVDFVPGNEDFRAKNIMNEETTENQRYAEEFLTDVTGLTDSIHREASKLSTSDLSKHLKATSTELSRDGNIVPKNVNLAVDETTDTTASQTSIIKSPTKGIINGSRNVLASTKGTDRYYSDVQDAQKRTKSAEMSEERSVFSNAMPPRTDRGTVVGLGFGVGVGAEGRSVATNLRAGATLMKSVSIFLMSGRKASVTSKRVTSGNPKHEPRIRHRGKMPDGGQTRNSTHTIKLIESLRKKTRFSWQVNPLELENLCKLYKTLTSSGQQQVGQPFVIGRRQQQSSQTLALQGIDRPVFRDSLHNMFKVITEDALVERIFCCWDRENEGIVRLEPWIMGLDLYLRGSLREKIEFCFKVYDLNNDGFITKDEIFLLFKNCLMKQPGEEDPDEAVRDLSELALKKLDVDRDGKISFQDYKVAVTEEPLLLEAFGQCLATEENCARILATLQ</sequence>
<dbReference type="InterPro" id="IPR002048">
    <property type="entry name" value="EF_hand_dom"/>
</dbReference>
<feature type="domain" description="EF-hand" evidence="5">
    <location>
        <begin position="414"/>
        <end position="449"/>
    </location>
</feature>
<keyword evidence="7" id="KW-1185">Reference proteome</keyword>
<feature type="domain" description="EF-hand" evidence="5">
    <location>
        <begin position="459"/>
        <end position="494"/>
    </location>
</feature>
<dbReference type="CDD" id="cd00051">
    <property type="entry name" value="EFh"/>
    <property type="match status" value="1"/>
</dbReference>
<dbReference type="PROSITE" id="PS50222">
    <property type="entry name" value="EF_HAND_2"/>
    <property type="match status" value="2"/>
</dbReference>
<dbReference type="InterPro" id="IPR028846">
    <property type="entry name" value="Recoverin"/>
</dbReference>
<dbReference type="SMART" id="SM00054">
    <property type="entry name" value="EFh"/>
    <property type="match status" value="2"/>
</dbReference>
<dbReference type="PROSITE" id="PS00018">
    <property type="entry name" value="EF_HAND_1"/>
    <property type="match status" value="2"/>
</dbReference>
<dbReference type="Proteomes" id="UP000076502">
    <property type="component" value="Unassembled WGS sequence"/>
</dbReference>
<organism evidence="6 7">
    <name type="scientific">Dufourea novaeangliae</name>
    <name type="common">Sweat bee</name>
    <dbReference type="NCBI Taxonomy" id="178035"/>
    <lineage>
        <taxon>Eukaryota</taxon>
        <taxon>Metazoa</taxon>
        <taxon>Ecdysozoa</taxon>
        <taxon>Arthropoda</taxon>
        <taxon>Hexapoda</taxon>
        <taxon>Insecta</taxon>
        <taxon>Pterygota</taxon>
        <taxon>Neoptera</taxon>
        <taxon>Endopterygota</taxon>
        <taxon>Hymenoptera</taxon>
        <taxon>Apocrita</taxon>
        <taxon>Aculeata</taxon>
        <taxon>Apoidea</taxon>
        <taxon>Anthophila</taxon>
        <taxon>Halictidae</taxon>
        <taxon>Rophitinae</taxon>
        <taxon>Dufourea</taxon>
    </lineage>
</organism>
<evidence type="ECO:0000256" key="3">
    <source>
        <dbReference type="ARBA" id="ARBA00022837"/>
    </source>
</evidence>
<dbReference type="SUPFAM" id="SSF47473">
    <property type="entry name" value="EF-hand"/>
    <property type="match status" value="1"/>
</dbReference>
<reference evidence="6 7" key="1">
    <citation type="submission" date="2015-07" db="EMBL/GenBank/DDBJ databases">
        <title>The genome of Dufourea novaeangliae.</title>
        <authorList>
            <person name="Pan H."/>
            <person name="Kapheim K."/>
        </authorList>
    </citation>
    <scope>NUCLEOTIDE SEQUENCE [LARGE SCALE GENOMIC DNA]</scope>
    <source>
        <strain evidence="6">0120121106</strain>
        <tissue evidence="6">Whole body</tissue>
    </source>
</reference>